<dbReference type="EMBL" id="RKLT01000012">
    <property type="protein sequence ID" value="MBX0296931.1"/>
    <property type="molecule type" value="Genomic_DNA"/>
</dbReference>
<dbReference type="Proteomes" id="UP001430455">
    <property type="component" value="Unassembled WGS sequence"/>
</dbReference>
<dbReference type="SUPFAM" id="SSF47598">
    <property type="entry name" value="Ribbon-helix-helix"/>
    <property type="match status" value="1"/>
</dbReference>
<evidence type="ECO:0000313" key="2">
    <source>
        <dbReference type="Proteomes" id="UP001430455"/>
    </source>
</evidence>
<dbReference type="GO" id="GO:0006355">
    <property type="term" value="P:regulation of DNA-templated transcription"/>
    <property type="evidence" value="ECO:0007669"/>
    <property type="project" value="InterPro"/>
</dbReference>
<gene>
    <name evidence="1" type="ORF">EGH23_18800</name>
</gene>
<dbReference type="RefSeq" id="WP_220581523.1">
    <property type="nucleotide sequence ID" value="NZ_RKLT01000012.1"/>
</dbReference>
<evidence type="ECO:0000313" key="1">
    <source>
        <dbReference type="EMBL" id="MBX0296931.1"/>
    </source>
</evidence>
<reference evidence="1 2" key="1">
    <citation type="submission" date="2021-06" db="EMBL/GenBank/DDBJ databases">
        <title>Halomicroarcula sp. a new haloarchaeum isolated from saline soil.</title>
        <authorList>
            <person name="Duran-Viseras A."/>
            <person name="Sanchez-Porro C."/>
            <person name="Ventosa A."/>
        </authorList>
    </citation>
    <scope>NUCLEOTIDE SEQUENCE [LARGE SCALE GENOMIC DNA]</scope>
    <source>
        <strain evidence="1 2">F27</strain>
    </source>
</reference>
<organism evidence="1 2">
    <name type="scientific">Haloarcula nitratireducens</name>
    <dbReference type="NCBI Taxonomy" id="2487749"/>
    <lineage>
        <taxon>Archaea</taxon>
        <taxon>Methanobacteriati</taxon>
        <taxon>Methanobacteriota</taxon>
        <taxon>Stenosarchaea group</taxon>
        <taxon>Halobacteria</taxon>
        <taxon>Halobacteriales</taxon>
        <taxon>Haloarculaceae</taxon>
        <taxon>Haloarcula</taxon>
    </lineage>
</organism>
<sequence>MSENVTFYAPDEQKELIERMAERQGMSLSKYCVVALDKQIARDVRSERISETGLEEQLSDMEATVLDEIESALSPSTEKEVLHGVALWNLIGGEYPGEKQAAALSEASDRLDTGLEKLQRQEADD</sequence>
<keyword evidence="2" id="KW-1185">Reference proteome</keyword>
<proteinExistence type="predicted"/>
<comment type="caution">
    <text evidence="1">The sequence shown here is derived from an EMBL/GenBank/DDBJ whole genome shotgun (WGS) entry which is preliminary data.</text>
</comment>
<dbReference type="InterPro" id="IPR010985">
    <property type="entry name" value="Ribbon_hlx_hlx"/>
</dbReference>
<protein>
    <recommendedName>
        <fullName evidence="3">Ribbon-helix-helix protein</fullName>
    </recommendedName>
</protein>
<accession>A0AAW4PEZ0</accession>
<name>A0AAW4PEZ0_9EURY</name>
<dbReference type="AlphaFoldDB" id="A0AAW4PEZ0"/>
<evidence type="ECO:0008006" key="3">
    <source>
        <dbReference type="Google" id="ProtNLM"/>
    </source>
</evidence>